<dbReference type="AlphaFoldDB" id="A0AA47NT94"/>
<name>A0AA47NT94_MERPO</name>
<feature type="region of interest" description="Disordered" evidence="2">
    <location>
        <begin position="1"/>
        <end position="44"/>
    </location>
</feature>
<feature type="coiled-coil region" evidence="1">
    <location>
        <begin position="178"/>
        <end position="205"/>
    </location>
</feature>
<keyword evidence="1" id="KW-0175">Coiled coil</keyword>
<evidence type="ECO:0000256" key="1">
    <source>
        <dbReference type="SAM" id="Coils"/>
    </source>
</evidence>
<evidence type="ECO:0000313" key="3">
    <source>
        <dbReference type="EMBL" id="KAK0137676.1"/>
    </source>
</evidence>
<dbReference type="EMBL" id="JAOPHQ010004857">
    <property type="protein sequence ID" value="KAK0137676.1"/>
    <property type="molecule type" value="Genomic_DNA"/>
</dbReference>
<evidence type="ECO:0000313" key="4">
    <source>
        <dbReference type="Proteomes" id="UP001174136"/>
    </source>
</evidence>
<gene>
    <name evidence="3" type="ORF">N1851_026107</name>
</gene>
<proteinExistence type="predicted"/>
<organism evidence="3 4">
    <name type="scientific">Merluccius polli</name>
    <name type="common">Benguela hake</name>
    <name type="synonym">Merluccius cadenati</name>
    <dbReference type="NCBI Taxonomy" id="89951"/>
    <lineage>
        <taxon>Eukaryota</taxon>
        <taxon>Metazoa</taxon>
        <taxon>Chordata</taxon>
        <taxon>Craniata</taxon>
        <taxon>Vertebrata</taxon>
        <taxon>Euteleostomi</taxon>
        <taxon>Actinopterygii</taxon>
        <taxon>Neopterygii</taxon>
        <taxon>Teleostei</taxon>
        <taxon>Neoteleostei</taxon>
        <taxon>Acanthomorphata</taxon>
        <taxon>Zeiogadaria</taxon>
        <taxon>Gadariae</taxon>
        <taxon>Gadiformes</taxon>
        <taxon>Gadoidei</taxon>
        <taxon>Merlucciidae</taxon>
        <taxon>Merluccius</taxon>
    </lineage>
</organism>
<dbReference type="Proteomes" id="UP001174136">
    <property type="component" value="Unassembled WGS sequence"/>
</dbReference>
<protein>
    <submittedName>
        <fullName evidence="3">Uncharacterized protein</fullName>
    </submittedName>
</protein>
<evidence type="ECO:0000256" key="2">
    <source>
        <dbReference type="SAM" id="MobiDB-lite"/>
    </source>
</evidence>
<accession>A0AA47NT94</accession>
<reference evidence="3" key="1">
    <citation type="journal article" date="2023" name="Front. Mar. Sci.">
        <title>A new Merluccius polli reference genome to investigate the effects of global change in West African waters.</title>
        <authorList>
            <person name="Mateo J.L."/>
            <person name="Blanco-Fernandez C."/>
            <person name="Garcia-Vazquez E."/>
            <person name="Machado-Schiaffino G."/>
        </authorList>
    </citation>
    <scope>NUCLEOTIDE SEQUENCE</scope>
    <source>
        <strain evidence="3">C29</strain>
        <tissue evidence="3">Fin</tissue>
    </source>
</reference>
<keyword evidence="4" id="KW-1185">Reference proteome</keyword>
<sequence>MLNRPENPPTRATTANGAGHTAKTGHRHSPTARLSPTADRRPGSHQRVFCMRDTGSHQRVFAIWSSLLDLMKAMLQKEAARLLLRCFATGTYLHTVGDAENISKNTVCLAIREVVAAALNTLLNMFVVFPNFLPTQTVKEGFYQLAEAPDWPRPRAEAQELLPEIAADAKPPQSSTKELELQIRLQELTLREKELDNEHEKLRFSSTRRAE</sequence>
<comment type="caution">
    <text evidence="3">The sequence shown here is derived from an EMBL/GenBank/DDBJ whole genome shotgun (WGS) entry which is preliminary data.</text>
</comment>